<organism evidence="1 2">
    <name type="scientific">Plakobranchus ocellatus</name>
    <dbReference type="NCBI Taxonomy" id="259542"/>
    <lineage>
        <taxon>Eukaryota</taxon>
        <taxon>Metazoa</taxon>
        <taxon>Spiralia</taxon>
        <taxon>Lophotrochozoa</taxon>
        <taxon>Mollusca</taxon>
        <taxon>Gastropoda</taxon>
        <taxon>Heterobranchia</taxon>
        <taxon>Euthyneura</taxon>
        <taxon>Panpulmonata</taxon>
        <taxon>Sacoglossa</taxon>
        <taxon>Placobranchoidea</taxon>
        <taxon>Plakobranchidae</taxon>
        <taxon>Plakobranchus</taxon>
    </lineage>
</organism>
<name>A0AAV3Z1T1_9GAST</name>
<dbReference type="Proteomes" id="UP000735302">
    <property type="component" value="Unassembled WGS sequence"/>
</dbReference>
<sequence>MITDFQANALNRATADLMVDYLPTEPPTSPNDEDQAESKRLSIFLPGSAPDLTCKEDTNTDLSASAMSIVEQKLRAFERFHLILDSMAPDFSPIFLFIGLCCSADQWSRNQ</sequence>
<keyword evidence="2" id="KW-1185">Reference proteome</keyword>
<evidence type="ECO:0000313" key="1">
    <source>
        <dbReference type="EMBL" id="GFN88727.1"/>
    </source>
</evidence>
<dbReference type="EMBL" id="BLXT01001881">
    <property type="protein sequence ID" value="GFN88727.1"/>
    <property type="molecule type" value="Genomic_DNA"/>
</dbReference>
<comment type="caution">
    <text evidence="1">The sequence shown here is derived from an EMBL/GenBank/DDBJ whole genome shotgun (WGS) entry which is preliminary data.</text>
</comment>
<reference evidence="1 2" key="1">
    <citation type="journal article" date="2021" name="Elife">
        <title>Chloroplast acquisition without the gene transfer in kleptoplastic sea slugs, Plakobranchus ocellatus.</title>
        <authorList>
            <person name="Maeda T."/>
            <person name="Takahashi S."/>
            <person name="Yoshida T."/>
            <person name="Shimamura S."/>
            <person name="Takaki Y."/>
            <person name="Nagai Y."/>
            <person name="Toyoda A."/>
            <person name="Suzuki Y."/>
            <person name="Arimoto A."/>
            <person name="Ishii H."/>
            <person name="Satoh N."/>
            <person name="Nishiyama T."/>
            <person name="Hasebe M."/>
            <person name="Maruyama T."/>
            <person name="Minagawa J."/>
            <person name="Obokata J."/>
            <person name="Shigenobu S."/>
        </authorList>
    </citation>
    <scope>NUCLEOTIDE SEQUENCE [LARGE SCALE GENOMIC DNA]</scope>
</reference>
<protein>
    <submittedName>
        <fullName evidence="1">Uncharacterized protein</fullName>
    </submittedName>
</protein>
<accession>A0AAV3Z1T1</accession>
<gene>
    <name evidence="1" type="ORF">PoB_001523300</name>
</gene>
<dbReference type="AlphaFoldDB" id="A0AAV3Z1T1"/>
<proteinExistence type="predicted"/>
<evidence type="ECO:0000313" key="2">
    <source>
        <dbReference type="Proteomes" id="UP000735302"/>
    </source>
</evidence>